<dbReference type="InterPro" id="IPR002293">
    <property type="entry name" value="AA/rel_permease1"/>
</dbReference>
<dbReference type="InterPro" id="IPR050598">
    <property type="entry name" value="AminoAcid_Transporter"/>
</dbReference>
<feature type="transmembrane region" description="Helical" evidence="5">
    <location>
        <begin position="137"/>
        <end position="154"/>
    </location>
</feature>
<comment type="subcellular location">
    <subcellularLocation>
        <location evidence="1">Membrane</location>
        <topology evidence="1">Multi-pass membrane protein</topology>
    </subcellularLocation>
</comment>
<feature type="transmembrane region" description="Helical" evidence="5">
    <location>
        <begin position="401"/>
        <end position="424"/>
    </location>
</feature>
<sequence>MKFFKDNGESSVSKSGFKQEIGLFGGVSFLGGIMIGGGIFYLGSYVLMRTEFNMGLALICWVIGGIITLLGGLCFAEMGAMIPKAGGMTLYLNTAYHPIFGFLNGFNSWVLSGSGSIAAGALALTGIFGLTGTTGKLIASLFVIVLTIYNLFGIKAGSTFQNIAMVAKMIPIIIIMVAAFTMGTESPDLSLTPSGGDISFGGMISMIAFATLATLWAYEGWINLNTITEEMKNPKRNLPLSLIIAIGSITLLYVLFNLAIYKVIPIDDIKELIGEEEYYLGTEVAMRLLGGVGGTIVIIGMVISQIGSTNGMIIAFPRTHYAMAVEGHFFKAFKKLHPKYRVPSTAIICQAVITIILLWLRDLDQLTSLVVFSNMLFNVLVIIAVPVLRKKMPDAERPYRVWGGLPTIYITIAIYFAMMINTLLEDPLTAFIGLIVPAIGVVVYFIFDRKIKAEARNGQTNCQ</sequence>
<feature type="transmembrane region" description="Helical" evidence="5">
    <location>
        <begin position="21"/>
        <end position="42"/>
    </location>
</feature>
<keyword evidence="3 5" id="KW-1133">Transmembrane helix</keyword>
<evidence type="ECO:0000313" key="6">
    <source>
        <dbReference type="EMBL" id="HIU27549.1"/>
    </source>
</evidence>
<dbReference type="AlphaFoldDB" id="A0A9D1L769"/>
<evidence type="ECO:0000256" key="4">
    <source>
        <dbReference type="ARBA" id="ARBA00023136"/>
    </source>
</evidence>
<dbReference type="GO" id="GO:0015179">
    <property type="term" value="F:L-amino acid transmembrane transporter activity"/>
    <property type="evidence" value="ECO:0007669"/>
    <property type="project" value="TreeGrafter"/>
</dbReference>
<feature type="transmembrane region" description="Helical" evidence="5">
    <location>
        <begin position="198"/>
        <end position="218"/>
    </location>
</feature>
<dbReference type="Proteomes" id="UP000824091">
    <property type="component" value="Unassembled WGS sequence"/>
</dbReference>
<evidence type="ECO:0000256" key="2">
    <source>
        <dbReference type="ARBA" id="ARBA00022692"/>
    </source>
</evidence>
<protein>
    <submittedName>
        <fullName evidence="6">Amino acid permease</fullName>
    </submittedName>
</protein>
<dbReference type="PIRSF" id="PIRSF006060">
    <property type="entry name" value="AA_transporter"/>
    <property type="match status" value="1"/>
</dbReference>
<reference evidence="6" key="2">
    <citation type="journal article" date="2021" name="PeerJ">
        <title>Extensive microbial diversity within the chicken gut microbiome revealed by metagenomics and culture.</title>
        <authorList>
            <person name="Gilroy R."/>
            <person name="Ravi A."/>
            <person name="Getino M."/>
            <person name="Pursley I."/>
            <person name="Horton D.L."/>
            <person name="Alikhan N.F."/>
            <person name="Baker D."/>
            <person name="Gharbi K."/>
            <person name="Hall N."/>
            <person name="Watson M."/>
            <person name="Adriaenssens E.M."/>
            <person name="Foster-Nyarko E."/>
            <person name="Jarju S."/>
            <person name="Secka A."/>
            <person name="Antonio M."/>
            <person name="Oren A."/>
            <person name="Chaudhuri R.R."/>
            <person name="La Ragione R."/>
            <person name="Hildebrand F."/>
            <person name="Pallen M.J."/>
        </authorList>
    </citation>
    <scope>NUCLEOTIDE SEQUENCE</scope>
    <source>
        <strain evidence="6">11300</strain>
    </source>
</reference>
<dbReference type="PANTHER" id="PTHR11785">
    <property type="entry name" value="AMINO ACID TRANSPORTER"/>
    <property type="match status" value="1"/>
</dbReference>
<dbReference type="Pfam" id="PF13520">
    <property type="entry name" value="AA_permease_2"/>
    <property type="match status" value="1"/>
</dbReference>
<keyword evidence="4 5" id="KW-0472">Membrane</keyword>
<feature type="transmembrane region" description="Helical" evidence="5">
    <location>
        <begin position="109"/>
        <end position="131"/>
    </location>
</feature>
<feature type="transmembrane region" description="Helical" evidence="5">
    <location>
        <begin position="366"/>
        <end position="389"/>
    </location>
</feature>
<feature type="transmembrane region" description="Helical" evidence="5">
    <location>
        <begin position="430"/>
        <end position="447"/>
    </location>
</feature>
<dbReference type="EMBL" id="DVMO01000060">
    <property type="protein sequence ID" value="HIU27549.1"/>
    <property type="molecule type" value="Genomic_DNA"/>
</dbReference>
<dbReference type="GO" id="GO:0016020">
    <property type="term" value="C:membrane"/>
    <property type="evidence" value="ECO:0007669"/>
    <property type="project" value="UniProtKB-SubCell"/>
</dbReference>
<proteinExistence type="predicted"/>
<feature type="transmembrane region" description="Helical" evidence="5">
    <location>
        <begin position="238"/>
        <end position="264"/>
    </location>
</feature>
<feature type="transmembrane region" description="Helical" evidence="5">
    <location>
        <begin position="166"/>
        <end position="183"/>
    </location>
</feature>
<dbReference type="Gene3D" id="1.20.1740.10">
    <property type="entry name" value="Amino acid/polyamine transporter I"/>
    <property type="match status" value="1"/>
</dbReference>
<dbReference type="PANTHER" id="PTHR11785:SF512">
    <property type="entry name" value="SOBREMESA, ISOFORM B"/>
    <property type="match status" value="1"/>
</dbReference>
<feature type="transmembrane region" description="Helical" evidence="5">
    <location>
        <begin position="284"/>
        <end position="303"/>
    </location>
</feature>
<reference evidence="6" key="1">
    <citation type="submission" date="2020-10" db="EMBL/GenBank/DDBJ databases">
        <authorList>
            <person name="Gilroy R."/>
        </authorList>
    </citation>
    <scope>NUCLEOTIDE SEQUENCE</scope>
    <source>
        <strain evidence="6">11300</strain>
    </source>
</reference>
<comment type="caution">
    <text evidence="6">The sequence shown here is derived from an EMBL/GenBank/DDBJ whole genome shotgun (WGS) entry which is preliminary data.</text>
</comment>
<gene>
    <name evidence="6" type="ORF">IAD16_04155</name>
</gene>
<evidence type="ECO:0000256" key="1">
    <source>
        <dbReference type="ARBA" id="ARBA00004141"/>
    </source>
</evidence>
<evidence type="ECO:0000256" key="5">
    <source>
        <dbReference type="SAM" id="Phobius"/>
    </source>
</evidence>
<name>A0A9D1L769_9FIRM</name>
<feature type="transmembrane region" description="Helical" evidence="5">
    <location>
        <begin position="54"/>
        <end position="76"/>
    </location>
</feature>
<organism evidence="6 7">
    <name type="scientific">Candidatus Fimisoma avicola</name>
    <dbReference type="NCBI Taxonomy" id="2840826"/>
    <lineage>
        <taxon>Bacteria</taxon>
        <taxon>Bacillati</taxon>
        <taxon>Bacillota</taxon>
        <taxon>Clostridia</taxon>
        <taxon>Eubacteriales</taxon>
        <taxon>Candidatus Fimisoma</taxon>
    </lineage>
</organism>
<evidence type="ECO:0000256" key="3">
    <source>
        <dbReference type="ARBA" id="ARBA00022989"/>
    </source>
</evidence>
<keyword evidence="2 5" id="KW-0812">Transmembrane</keyword>
<accession>A0A9D1L769</accession>
<feature type="transmembrane region" description="Helical" evidence="5">
    <location>
        <begin position="340"/>
        <end position="360"/>
    </location>
</feature>
<evidence type="ECO:0000313" key="7">
    <source>
        <dbReference type="Proteomes" id="UP000824091"/>
    </source>
</evidence>